<dbReference type="Proteomes" id="UP001236500">
    <property type="component" value="Chromosome"/>
</dbReference>
<reference evidence="1 2" key="1">
    <citation type="submission" date="2023-02" db="EMBL/GenBank/DDBJ databases">
        <title>Description and genomic characterization of Microbulbifer bruguierae sp. nov., isolated from the sediment of mangrove plant Bruguiera sexangula.</title>
        <authorList>
            <person name="Long M."/>
        </authorList>
    </citation>
    <scope>NUCLEOTIDE SEQUENCE [LARGE SCALE GENOMIC DNA]</scope>
    <source>
        <strain evidence="1 2">H12</strain>
    </source>
</reference>
<evidence type="ECO:0000313" key="2">
    <source>
        <dbReference type="Proteomes" id="UP001236500"/>
    </source>
</evidence>
<keyword evidence="2" id="KW-1185">Reference proteome</keyword>
<dbReference type="PANTHER" id="PTHR45947:SF3">
    <property type="entry name" value="SULFOQUINOVOSYL TRANSFERASE SQD2"/>
    <property type="match status" value="1"/>
</dbReference>
<dbReference type="RefSeq" id="WP_280321133.1">
    <property type="nucleotide sequence ID" value="NZ_CP118605.1"/>
</dbReference>
<name>A0ABY8NEE0_9GAMM</name>
<dbReference type="PANTHER" id="PTHR45947">
    <property type="entry name" value="SULFOQUINOVOSYL TRANSFERASE SQD2"/>
    <property type="match status" value="1"/>
</dbReference>
<dbReference type="Pfam" id="PF13692">
    <property type="entry name" value="Glyco_trans_1_4"/>
    <property type="match status" value="1"/>
</dbReference>
<dbReference type="SUPFAM" id="SSF53756">
    <property type="entry name" value="UDP-Glycosyltransferase/glycogen phosphorylase"/>
    <property type="match status" value="1"/>
</dbReference>
<dbReference type="Gene3D" id="3.40.50.2000">
    <property type="entry name" value="Glycogen Phosphorylase B"/>
    <property type="match status" value="1"/>
</dbReference>
<evidence type="ECO:0000313" key="1">
    <source>
        <dbReference type="EMBL" id="WGL17288.1"/>
    </source>
</evidence>
<organism evidence="1 2">
    <name type="scientific">Microbulbifer bruguierae</name>
    <dbReference type="NCBI Taxonomy" id="3029061"/>
    <lineage>
        <taxon>Bacteria</taxon>
        <taxon>Pseudomonadati</taxon>
        <taxon>Pseudomonadota</taxon>
        <taxon>Gammaproteobacteria</taxon>
        <taxon>Cellvibrionales</taxon>
        <taxon>Microbulbiferaceae</taxon>
        <taxon>Microbulbifer</taxon>
    </lineage>
</organism>
<keyword evidence="1" id="KW-0808">Transferase</keyword>
<accession>A0ABY8NEE0</accession>
<protein>
    <submittedName>
        <fullName evidence="1">Glycosyltransferase</fullName>
        <ecNumber evidence="1">2.4.-.-</ecNumber>
    </submittedName>
</protein>
<proteinExistence type="predicted"/>
<dbReference type="InterPro" id="IPR050194">
    <property type="entry name" value="Glycosyltransferase_grp1"/>
</dbReference>
<gene>
    <name evidence="1" type="ORF">PVT68_03060</name>
</gene>
<dbReference type="EMBL" id="CP118605">
    <property type="protein sequence ID" value="WGL17288.1"/>
    <property type="molecule type" value="Genomic_DNA"/>
</dbReference>
<dbReference type="GO" id="GO:0016757">
    <property type="term" value="F:glycosyltransferase activity"/>
    <property type="evidence" value="ECO:0007669"/>
    <property type="project" value="UniProtKB-KW"/>
</dbReference>
<dbReference type="EC" id="2.4.-.-" evidence="1"/>
<sequence>MTIQIIKRGLQYYRLYGWRKFSWAIHFKFRQGVKRIIRVLYILRDNMRSSHHYLEYQFFPALDRVNKPQRPASDIFRVPFVAIIADLSLPQCRKYRVVQKMEALEHLNIQAKFSHWEDIPRSMNILQMATFVIFYRLEDSALLDSYISECTRLQIPTAYDIDDPIFSREIYSENKNLDYLNPQEKNHLLESTQRYLQALQKFDITIVSTPRMALEVNKISGKPALLWRNAVDHETAASVKQLQPGLEKKYRTSEKDIIIAYASGSRAHEADFRVIQNILANILQNFPNVKLLIIGHLDLPDSLVRFKSRIFETGFSDYSRYISTLANADINIVPLVMDSFNDCKSGIRYMEAALLNVPTVAAAIGDFCNIIRNGENGFLAKDSDDWQQYLSTLIRSSDLRKKIGLKASQDVSGTLGIHEITNSLPATIKEMVHGRYR</sequence>
<keyword evidence="1" id="KW-0328">Glycosyltransferase</keyword>